<proteinExistence type="predicted"/>
<dbReference type="AlphaFoldDB" id="A0A6J4I7L9"/>
<organism evidence="1">
    <name type="scientific">uncultured Acetobacteraceae bacterium</name>
    <dbReference type="NCBI Taxonomy" id="169975"/>
    <lineage>
        <taxon>Bacteria</taxon>
        <taxon>Pseudomonadati</taxon>
        <taxon>Pseudomonadota</taxon>
        <taxon>Alphaproteobacteria</taxon>
        <taxon>Acetobacterales</taxon>
        <taxon>Acetobacteraceae</taxon>
        <taxon>environmental samples</taxon>
    </lineage>
</organism>
<protein>
    <recommendedName>
        <fullName evidence="2">Transcription termination protein NusA</fullName>
    </recommendedName>
</protein>
<dbReference type="EMBL" id="CADCTG010000147">
    <property type="protein sequence ID" value="CAA9243630.1"/>
    <property type="molecule type" value="Genomic_DNA"/>
</dbReference>
<evidence type="ECO:0008006" key="2">
    <source>
        <dbReference type="Google" id="ProtNLM"/>
    </source>
</evidence>
<dbReference type="InterPro" id="IPR045471">
    <property type="entry name" value="DUF6494"/>
</dbReference>
<gene>
    <name evidence="1" type="ORF">AVDCRST_MAG08-1751</name>
</gene>
<evidence type="ECO:0000313" key="1">
    <source>
        <dbReference type="EMBL" id="CAA9243630.1"/>
    </source>
</evidence>
<reference evidence="1" key="1">
    <citation type="submission" date="2020-02" db="EMBL/GenBank/DDBJ databases">
        <authorList>
            <person name="Meier V. D."/>
        </authorList>
    </citation>
    <scope>NUCLEOTIDE SEQUENCE</scope>
    <source>
        <strain evidence="1">AVDCRST_MAG08</strain>
    </source>
</reference>
<name>A0A6J4I7L9_9PROT</name>
<dbReference type="Pfam" id="PF20104">
    <property type="entry name" value="DUF6494"/>
    <property type="match status" value="1"/>
</dbReference>
<sequence>MDEDRFNMSVRKFLKVVGVTSQREIENAVREAIKAGRLRDGGKVKAKVTLTIEEVGLAHEVEDEIEFG</sequence>
<accession>A0A6J4I7L9</accession>